<keyword evidence="1" id="KW-0808">Transferase</keyword>
<accession>A0A929RXT1</accession>
<dbReference type="AlphaFoldDB" id="A0A929RXT1"/>
<organism evidence="1 2">
    <name type="scientific">Alloprevotella tannerae</name>
    <dbReference type="NCBI Taxonomy" id="76122"/>
    <lineage>
        <taxon>Bacteria</taxon>
        <taxon>Pseudomonadati</taxon>
        <taxon>Bacteroidota</taxon>
        <taxon>Bacteroidia</taxon>
        <taxon>Bacteroidales</taxon>
        <taxon>Prevotellaceae</taxon>
        <taxon>Alloprevotella</taxon>
    </lineage>
</organism>
<comment type="caution">
    <text evidence="1">The sequence shown here is derived from an EMBL/GenBank/DDBJ whole genome shotgun (WGS) entry which is preliminary data.</text>
</comment>
<dbReference type="GO" id="GO:0016301">
    <property type="term" value="F:kinase activity"/>
    <property type="evidence" value="ECO:0007669"/>
    <property type="project" value="UniProtKB-KW"/>
</dbReference>
<keyword evidence="1" id="KW-0418">Kinase</keyword>
<proteinExistence type="predicted"/>
<dbReference type="RefSeq" id="WP_303764279.1">
    <property type="nucleotide sequence ID" value="NZ_JABZGR010000019.1"/>
</dbReference>
<protein>
    <submittedName>
        <fullName evidence="1">Cytidylate kinase-like family protein</fullName>
    </submittedName>
</protein>
<dbReference type="InterPro" id="IPR027417">
    <property type="entry name" value="P-loop_NTPase"/>
</dbReference>
<dbReference type="Pfam" id="PF13189">
    <property type="entry name" value="Cytidylate_kin2"/>
    <property type="match status" value="1"/>
</dbReference>
<name>A0A929RXT1_9BACT</name>
<dbReference type="Proteomes" id="UP000704068">
    <property type="component" value="Unassembled WGS sequence"/>
</dbReference>
<dbReference type="EMBL" id="JABZGR010000019">
    <property type="protein sequence ID" value="MBF0970686.1"/>
    <property type="molecule type" value="Genomic_DNA"/>
</dbReference>
<dbReference type="Gene3D" id="3.40.50.300">
    <property type="entry name" value="P-loop containing nucleotide triphosphate hydrolases"/>
    <property type="match status" value="1"/>
</dbReference>
<evidence type="ECO:0000313" key="2">
    <source>
        <dbReference type="Proteomes" id="UP000704068"/>
    </source>
</evidence>
<dbReference type="SUPFAM" id="SSF52540">
    <property type="entry name" value="P-loop containing nucleoside triphosphate hydrolases"/>
    <property type="match status" value="1"/>
</dbReference>
<gene>
    <name evidence="1" type="ORF">HXK21_06555</name>
</gene>
<reference evidence="1" key="1">
    <citation type="submission" date="2020-04" db="EMBL/GenBank/DDBJ databases">
        <title>Deep metagenomics examines the oral microbiome during advanced dental caries in children, revealing novel taxa and co-occurrences with host molecules.</title>
        <authorList>
            <person name="Baker J.L."/>
            <person name="Morton J.T."/>
            <person name="Dinis M."/>
            <person name="Alvarez R."/>
            <person name="Tran N.C."/>
            <person name="Knight R."/>
            <person name="Edlund A."/>
        </authorList>
    </citation>
    <scope>NUCLEOTIDE SEQUENCE</scope>
    <source>
        <strain evidence="1">JCVI_34_bin.1</strain>
    </source>
</reference>
<evidence type="ECO:0000313" key="1">
    <source>
        <dbReference type="EMBL" id="MBF0970686.1"/>
    </source>
</evidence>
<sequence length="215" mass="24244">MKPYVITIGRQLGSGGRRIGHLLAEKLGIKYYDREILTIAAHESGYDEAIFARKDEKKGFISHAWHSLSPIIGAGDYYVNQLSDEKLFKLQSDAIRKAAAKESCLFIGRAADYVLRDHAQLISIFISADEEERVRCMCKRRNLTEKQAHRLLESVDNKRADFYNFYSPKTWGEAASYDLCINSGFLGYEGTAEVLCHIVEQRLATFEAPNGAIGE</sequence>